<keyword evidence="3 5" id="KW-0368">Histidine biosynthesis</keyword>
<reference evidence="6 7" key="1">
    <citation type="submission" date="2021-02" db="EMBL/GenBank/DDBJ databases">
        <title>Leptospira ainlahdjerensis sp. nov., Leptospira ainazelensis sp. nov., Leptospira abararensis sp. nov. and Leptospira chreensis sp. nov., four new species isolated from water sources in Algeria.</title>
        <authorList>
            <person name="Amara Korba A."/>
            <person name="Kainiu M."/>
            <person name="Vincent A.T."/>
            <person name="Mariet J.-F."/>
            <person name="Veyrier F.J."/>
            <person name="Goarant C."/>
            <person name="Picardeau M."/>
        </authorList>
    </citation>
    <scope>NUCLEOTIDE SEQUENCE [LARGE SCALE GENOMIC DNA]</scope>
    <source>
        <strain evidence="6 7">201903070</strain>
    </source>
</reference>
<evidence type="ECO:0000256" key="1">
    <source>
        <dbReference type="ARBA" id="ARBA00009667"/>
    </source>
</evidence>
<dbReference type="Proteomes" id="UP000724686">
    <property type="component" value="Unassembled WGS sequence"/>
</dbReference>
<sequence>MGFKKRMVGMIVVLEELAVQSFGYHRYLPLGKPHVIAENLDRWGADEITVLCIDRSRKDLGPNLPLLKSVAEMVSTPIAYGGGIRNLDDALQAIHAGADRLVIDELFHSRPDEVLKIAEVLGTQAVILSLPVTLDRGDLLHYRYSTGNLNLFHSHDEKFSKMESFSEIFLIDFRNEGNRNSFDETLLDHFSTEQSIIAFGGISEPEQMKRIFERPQVSAVACGNFLSYGEHRLQGLKENLSESLLRKPVYKTHFS</sequence>
<dbReference type="PANTHER" id="PTHR21235:SF2">
    <property type="entry name" value="IMIDAZOLE GLYCEROL PHOSPHATE SYNTHASE HISHF"/>
    <property type="match status" value="1"/>
</dbReference>
<dbReference type="RefSeq" id="WP_205279460.1">
    <property type="nucleotide sequence ID" value="NZ_JAFFPU010000033.1"/>
</dbReference>
<dbReference type="Pfam" id="PF00977">
    <property type="entry name" value="His_biosynth"/>
    <property type="match status" value="1"/>
</dbReference>
<gene>
    <name evidence="6" type="ORF">JWG45_09195</name>
</gene>
<evidence type="ECO:0000313" key="6">
    <source>
        <dbReference type="EMBL" id="MBM9577326.1"/>
    </source>
</evidence>
<dbReference type="InterPro" id="IPR011060">
    <property type="entry name" value="RibuloseP-bd_barrel"/>
</dbReference>
<keyword evidence="7" id="KW-1185">Reference proteome</keyword>
<evidence type="ECO:0000256" key="3">
    <source>
        <dbReference type="ARBA" id="ARBA00023102"/>
    </source>
</evidence>
<name>A0ABS2UAC7_9LEPT</name>
<comment type="pathway">
    <text evidence="4">Amino-acid biosynthesis.</text>
</comment>
<evidence type="ECO:0000256" key="2">
    <source>
        <dbReference type="ARBA" id="ARBA00022605"/>
    </source>
</evidence>
<dbReference type="InterPro" id="IPR050064">
    <property type="entry name" value="IGPS_HisA/HisF"/>
</dbReference>
<comment type="similarity">
    <text evidence="1 5">Belongs to the HisA/HisF family.</text>
</comment>
<comment type="caution">
    <text evidence="6">The sequence shown here is derived from an EMBL/GenBank/DDBJ whole genome shotgun (WGS) entry which is preliminary data.</text>
</comment>
<protein>
    <recommendedName>
        <fullName evidence="8">Imidazole glycerol phosphate synthase subunit HisF</fullName>
    </recommendedName>
</protein>
<evidence type="ECO:0000313" key="7">
    <source>
        <dbReference type="Proteomes" id="UP000724686"/>
    </source>
</evidence>
<evidence type="ECO:0000256" key="4">
    <source>
        <dbReference type="ARBA" id="ARBA00029440"/>
    </source>
</evidence>
<dbReference type="SUPFAM" id="SSF51366">
    <property type="entry name" value="Ribulose-phoshate binding barrel"/>
    <property type="match status" value="1"/>
</dbReference>
<accession>A0ABS2UAC7</accession>
<organism evidence="6 7">
    <name type="scientific">Leptospira ainlahdjerensis</name>
    <dbReference type="NCBI Taxonomy" id="2810033"/>
    <lineage>
        <taxon>Bacteria</taxon>
        <taxon>Pseudomonadati</taxon>
        <taxon>Spirochaetota</taxon>
        <taxon>Spirochaetia</taxon>
        <taxon>Leptospirales</taxon>
        <taxon>Leptospiraceae</taxon>
        <taxon>Leptospira</taxon>
    </lineage>
</organism>
<dbReference type="PANTHER" id="PTHR21235">
    <property type="entry name" value="IMIDAZOLE GLYCEROL PHOSPHATE SYNTHASE SUBUNIT HISF/H IGP SYNTHASE SUBUNIT HISF/H"/>
    <property type="match status" value="1"/>
</dbReference>
<dbReference type="EMBL" id="JAFFPU010000033">
    <property type="protein sequence ID" value="MBM9577326.1"/>
    <property type="molecule type" value="Genomic_DNA"/>
</dbReference>
<evidence type="ECO:0008006" key="8">
    <source>
        <dbReference type="Google" id="ProtNLM"/>
    </source>
</evidence>
<evidence type="ECO:0000256" key="5">
    <source>
        <dbReference type="RuleBase" id="RU003657"/>
    </source>
</evidence>
<proteinExistence type="inferred from homology"/>
<dbReference type="InterPro" id="IPR013785">
    <property type="entry name" value="Aldolase_TIM"/>
</dbReference>
<keyword evidence="2 5" id="KW-0028">Amino-acid biosynthesis</keyword>
<dbReference type="InterPro" id="IPR006062">
    <property type="entry name" value="His_biosynth"/>
</dbReference>
<dbReference type="Gene3D" id="3.20.20.70">
    <property type="entry name" value="Aldolase class I"/>
    <property type="match status" value="1"/>
</dbReference>